<proteinExistence type="predicted"/>
<organism evidence="3 4">
    <name type="scientific">Paenibacillus lignilyticus</name>
    <dbReference type="NCBI Taxonomy" id="1172615"/>
    <lineage>
        <taxon>Bacteria</taxon>
        <taxon>Bacillati</taxon>
        <taxon>Bacillota</taxon>
        <taxon>Bacilli</taxon>
        <taxon>Bacillales</taxon>
        <taxon>Paenibacillaceae</taxon>
        <taxon>Paenibacillus</taxon>
    </lineage>
</organism>
<keyword evidence="2" id="KW-0472">Membrane</keyword>
<accession>A0ABS5CIZ0</accession>
<dbReference type="Proteomes" id="UP000673394">
    <property type="component" value="Unassembled WGS sequence"/>
</dbReference>
<feature type="transmembrane region" description="Helical" evidence="2">
    <location>
        <begin position="31"/>
        <end position="51"/>
    </location>
</feature>
<evidence type="ECO:0000256" key="1">
    <source>
        <dbReference type="SAM" id="MobiDB-lite"/>
    </source>
</evidence>
<feature type="region of interest" description="Disordered" evidence="1">
    <location>
        <begin position="219"/>
        <end position="255"/>
    </location>
</feature>
<feature type="region of interest" description="Disordered" evidence="1">
    <location>
        <begin position="116"/>
        <end position="136"/>
    </location>
</feature>
<evidence type="ECO:0000313" key="4">
    <source>
        <dbReference type="Proteomes" id="UP000673394"/>
    </source>
</evidence>
<dbReference type="EMBL" id="JAGKSP010000012">
    <property type="protein sequence ID" value="MBP3965782.1"/>
    <property type="molecule type" value="Genomic_DNA"/>
</dbReference>
<evidence type="ECO:0000313" key="3">
    <source>
        <dbReference type="EMBL" id="MBP3965782.1"/>
    </source>
</evidence>
<keyword evidence="2" id="KW-1133">Transmembrane helix</keyword>
<reference evidence="3 4" key="1">
    <citation type="submission" date="2021-04" db="EMBL/GenBank/DDBJ databases">
        <title>Paenibacillus sp. DLE-14 whole genome sequence.</title>
        <authorList>
            <person name="Ham Y.J."/>
        </authorList>
    </citation>
    <scope>NUCLEOTIDE SEQUENCE [LARGE SCALE GENOMIC DNA]</scope>
    <source>
        <strain evidence="3 4">DLE-14</strain>
    </source>
</reference>
<gene>
    <name evidence="3" type="ORF">I8J30_23980</name>
</gene>
<comment type="caution">
    <text evidence="3">The sequence shown here is derived from an EMBL/GenBank/DDBJ whole genome shotgun (WGS) entry which is preliminary data.</text>
</comment>
<dbReference type="RefSeq" id="WP_210662435.1">
    <property type="nucleotide sequence ID" value="NZ_JAGKSP010000012.1"/>
</dbReference>
<feature type="compositionally biased region" description="Polar residues" evidence="1">
    <location>
        <begin position="122"/>
        <end position="131"/>
    </location>
</feature>
<name>A0ABS5CIZ0_9BACL</name>
<feature type="compositionally biased region" description="Basic and acidic residues" evidence="1">
    <location>
        <begin position="224"/>
        <end position="234"/>
    </location>
</feature>
<evidence type="ECO:0000256" key="2">
    <source>
        <dbReference type="SAM" id="Phobius"/>
    </source>
</evidence>
<keyword evidence="2" id="KW-0812">Transmembrane</keyword>
<keyword evidence="4" id="KW-1185">Reference proteome</keyword>
<protein>
    <submittedName>
        <fullName evidence="3">Pilus assembly protein</fullName>
    </submittedName>
</protein>
<sequence>MTKRTKFSTRVARWRVLAVQENGSFTLEASLVFPMIFVALITLLMLGMYIYQKVVLYTVASQTAERTAFRWDNSARDAVSGIGVTGKYDGLYWRLSDNGALQTLFGSEGGEQGGLSIPIGNASASPTNDEGSSGKEALPLRKMALGTVKVREPIEGFMMYDGVWVKRIDVKLRQPLSIPPLEAILGHSEPMAVTDAVIVDPVELIRNVDLVRYYAGRAAGQTEQGKEQAREVLHNRQSLQDQAQLEAGQDAPMDG</sequence>